<comment type="caution">
    <text evidence="1">The sequence shown here is derived from an EMBL/GenBank/DDBJ whole genome shotgun (WGS) entry which is preliminary data.</text>
</comment>
<evidence type="ECO:0008006" key="3">
    <source>
        <dbReference type="Google" id="ProtNLM"/>
    </source>
</evidence>
<reference evidence="2" key="1">
    <citation type="journal article" date="2019" name="Int. J. Syst. Evol. Microbiol.">
        <title>The Global Catalogue of Microorganisms (GCM) 10K type strain sequencing project: providing services to taxonomists for standard genome sequencing and annotation.</title>
        <authorList>
            <consortium name="The Broad Institute Genomics Platform"/>
            <consortium name="The Broad Institute Genome Sequencing Center for Infectious Disease"/>
            <person name="Wu L."/>
            <person name="Ma J."/>
        </authorList>
    </citation>
    <scope>NUCLEOTIDE SEQUENCE [LARGE SCALE GENOMIC DNA]</scope>
    <source>
        <strain evidence="2">JCM 13004</strain>
    </source>
</reference>
<name>A0ABP4GTM7_9ACTN</name>
<organism evidence="1 2">
    <name type="scientific">Kitasatospora nipponensis</name>
    <dbReference type="NCBI Taxonomy" id="258049"/>
    <lineage>
        <taxon>Bacteria</taxon>
        <taxon>Bacillati</taxon>
        <taxon>Actinomycetota</taxon>
        <taxon>Actinomycetes</taxon>
        <taxon>Kitasatosporales</taxon>
        <taxon>Streptomycetaceae</taxon>
        <taxon>Kitasatospora</taxon>
    </lineage>
</organism>
<dbReference type="Proteomes" id="UP001500037">
    <property type="component" value="Unassembled WGS sequence"/>
</dbReference>
<evidence type="ECO:0000313" key="2">
    <source>
        <dbReference type="Proteomes" id="UP001500037"/>
    </source>
</evidence>
<sequence length="103" mass="10106">MSALKSSACALVTSLARDCPTSSRQLSNRSLPGRSSLRNTLPVLAATLRPPFAAVAAGGEATAGGAGEGETGLFTVRSGRVTVWQGLPGAIVAAGPAGGVGGW</sequence>
<keyword evidence="2" id="KW-1185">Reference proteome</keyword>
<protein>
    <recommendedName>
        <fullName evidence="3">Cyclic nucleotide-binding domain-containing protein</fullName>
    </recommendedName>
</protein>
<proteinExistence type="predicted"/>
<dbReference type="EMBL" id="BAAALF010000024">
    <property type="protein sequence ID" value="GAA1229587.1"/>
    <property type="molecule type" value="Genomic_DNA"/>
</dbReference>
<accession>A0ABP4GTM7</accession>
<gene>
    <name evidence="1" type="ORF">GCM10009665_20030</name>
</gene>
<evidence type="ECO:0000313" key="1">
    <source>
        <dbReference type="EMBL" id="GAA1229587.1"/>
    </source>
</evidence>